<dbReference type="PANTHER" id="PTHR31963:SF16">
    <property type="entry name" value="OS06G0635200 PROTEIN"/>
    <property type="match status" value="1"/>
</dbReference>
<dbReference type="OrthoDB" id="1916325at2759"/>
<keyword evidence="1" id="KW-0812">Transmembrane</keyword>
<evidence type="ECO:0000256" key="1">
    <source>
        <dbReference type="SAM" id="Phobius"/>
    </source>
</evidence>
<keyword evidence="1" id="KW-0472">Membrane</keyword>
<feature type="transmembrane region" description="Helical" evidence="1">
    <location>
        <begin position="128"/>
        <end position="151"/>
    </location>
</feature>
<dbReference type="Proteomes" id="UP001055439">
    <property type="component" value="Chromosome 3"/>
</dbReference>
<dbReference type="EMBL" id="CP097505">
    <property type="protein sequence ID" value="URD92911.1"/>
    <property type="molecule type" value="Genomic_DNA"/>
</dbReference>
<evidence type="ECO:0000313" key="3">
    <source>
        <dbReference type="Proteomes" id="UP001055439"/>
    </source>
</evidence>
<dbReference type="InterPro" id="IPR021924">
    <property type="entry name" value="DUF3537"/>
</dbReference>
<dbReference type="Pfam" id="PF12056">
    <property type="entry name" value="DUF3537"/>
    <property type="match status" value="1"/>
</dbReference>
<proteinExistence type="predicted"/>
<organism evidence="2 3">
    <name type="scientific">Musa troglodytarum</name>
    <name type="common">fe'i banana</name>
    <dbReference type="NCBI Taxonomy" id="320322"/>
    <lineage>
        <taxon>Eukaryota</taxon>
        <taxon>Viridiplantae</taxon>
        <taxon>Streptophyta</taxon>
        <taxon>Embryophyta</taxon>
        <taxon>Tracheophyta</taxon>
        <taxon>Spermatophyta</taxon>
        <taxon>Magnoliopsida</taxon>
        <taxon>Liliopsida</taxon>
        <taxon>Zingiberales</taxon>
        <taxon>Musaceae</taxon>
        <taxon>Musa</taxon>
    </lineage>
</organism>
<dbReference type="PANTHER" id="PTHR31963">
    <property type="entry name" value="RAS GUANINE NUCLEOTIDE EXCHANGE FACTOR K"/>
    <property type="match status" value="1"/>
</dbReference>
<name>A0A9E7JUG9_9LILI</name>
<dbReference type="AlphaFoldDB" id="A0A9E7JUG9"/>
<evidence type="ECO:0000313" key="2">
    <source>
        <dbReference type="EMBL" id="URD92911.1"/>
    </source>
</evidence>
<feature type="transmembrane region" description="Helical" evidence="1">
    <location>
        <begin position="20"/>
        <end position="41"/>
    </location>
</feature>
<gene>
    <name evidence="2" type="ORF">MUK42_29264</name>
</gene>
<accession>A0A9E7JUG9</accession>
<keyword evidence="3" id="KW-1185">Reference proteome</keyword>
<protein>
    <submittedName>
        <fullName evidence="2">Extracellular ligand-gated ion channel</fullName>
    </submittedName>
</protein>
<sequence length="158" mass="17385">MPPRSGNPMATGCVACALELASWIYGAASFIVVSVTFPSICHLQILRLREFAAVFRKESEGIAVLGGHLRLRRQLRVHQPPLPGVFMDGDGDGDGEPICGGSGHHPPPLLRQPLQHRRARVTYLENNGAGITIFMLEITLFLWLLGNTIWISRSHRSP</sequence>
<keyword evidence="1" id="KW-1133">Transmembrane helix</keyword>
<reference evidence="2" key="1">
    <citation type="submission" date="2022-05" db="EMBL/GenBank/DDBJ databases">
        <title>The Musa troglodytarum L. genome provides insights into the mechanism of non-climacteric behaviour and enrichment of carotenoids.</title>
        <authorList>
            <person name="Wang J."/>
        </authorList>
    </citation>
    <scope>NUCLEOTIDE SEQUENCE</scope>
    <source>
        <tissue evidence="2">Leaf</tissue>
    </source>
</reference>